<keyword evidence="10" id="KW-0175">Coiled coil</keyword>
<gene>
    <name evidence="12" type="ORF">PVAND_002469</name>
</gene>
<dbReference type="Gene3D" id="1.10.510.10">
    <property type="entry name" value="Transferase(Phosphotransferase) domain 1"/>
    <property type="match status" value="1"/>
</dbReference>
<dbReference type="InterPro" id="IPR008271">
    <property type="entry name" value="Ser/Thr_kinase_AS"/>
</dbReference>
<keyword evidence="3" id="KW-0597">Phosphoprotein</keyword>
<keyword evidence="4" id="KW-0808">Transferase</keyword>
<keyword evidence="6" id="KW-0418">Kinase</keyword>
<dbReference type="InterPro" id="IPR050339">
    <property type="entry name" value="CC_SR_Kinase"/>
</dbReference>
<dbReference type="GO" id="GO:0005737">
    <property type="term" value="C:cytoplasm"/>
    <property type="evidence" value="ECO:0007669"/>
    <property type="project" value="TreeGrafter"/>
</dbReference>
<dbReference type="GO" id="GO:0004694">
    <property type="term" value="F:eukaryotic translation initiation factor 2alpha kinase activity"/>
    <property type="evidence" value="ECO:0007669"/>
    <property type="project" value="TreeGrafter"/>
</dbReference>
<dbReference type="AlphaFoldDB" id="A0A9J6BRB0"/>
<dbReference type="InterPro" id="IPR011009">
    <property type="entry name" value="Kinase-like_dom_sf"/>
</dbReference>
<dbReference type="InterPro" id="IPR000719">
    <property type="entry name" value="Prot_kinase_dom"/>
</dbReference>
<dbReference type="Gene3D" id="3.30.200.20">
    <property type="entry name" value="Phosphorylase Kinase, domain 1"/>
    <property type="match status" value="1"/>
</dbReference>
<keyword evidence="7" id="KW-0067">ATP-binding</keyword>
<name>A0A9J6BRB0_POLVA</name>
<evidence type="ECO:0000256" key="6">
    <source>
        <dbReference type="ARBA" id="ARBA00022777"/>
    </source>
</evidence>
<dbReference type="InterPro" id="IPR054521">
    <property type="entry name" value="HRI2_3H"/>
</dbReference>
<evidence type="ECO:0000256" key="5">
    <source>
        <dbReference type="ARBA" id="ARBA00022741"/>
    </source>
</evidence>
<evidence type="ECO:0000256" key="7">
    <source>
        <dbReference type="ARBA" id="ARBA00022840"/>
    </source>
</evidence>
<dbReference type="EC" id="2.7.11.1" evidence="1"/>
<evidence type="ECO:0000259" key="11">
    <source>
        <dbReference type="PROSITE" id="PS50011"/>
    </source>
</evidence>
<protein>
    <recommendedName>
        <fullName evidence="1">non-specific serine/threonine protein kinase</fullName>
        <ecNumber evidence="1">2.7.11.1</ecNumber>
    </recommendedName>
    <alternativeName>
        <fullName evidence="9">Heme-regulated eukaryotic initiation factor eIF-2-alpha kinase</fullName>
    </alternativeName>
</protein>
<dbReference type="GO" id="GO:0005524">
    <property type="term" value="F:ATP binding"/>
    <property type="evidence" value="ECO:0007669"/>
    <property type="project" value="UniProtKB-KW"/>
</dbReference>
<dbReference type="PROSITE" id="PS50011">
    <property type="entry name" value="PROTEIN_KINASE_DOM"/>
    <property type="match status" value="1"/>
</dbReference>
<accession>A0A9J6BRB0</accession>
<evidence type="ECO:0000313" key="12">
    <source>
        <dbReference type="EMBL" id="KAG5672335.1"/>
    </source>
</evidence>
<dbReference type="Pfam" id="PF22949">
    <property type="entry name" value="HRI2_3H"/>
    <property type="match status" value="1"/>
</dbReference>
<dbReference type="PANTHER" id="PTHR11042:SF187">
    <property type="entry name" value="EUKARYOTIC TRANSLATION INITIATION FACTOR 2-ALPHA KINASE 2"/>
    <property type="match status" value="1"/>
</dbReference>
<evidence type="ECO:0000256" key="10">
    <source>
        <dbReference type="SAM" id="Coils"/>
    </source>
</evidence>
<dbReference type="Pfam" id="PF00069">
    <property type="entry name" value="Pkinase"/>
    <property type="match status" value="2"/>
</dbReference>
<dbReference type="OrthoDB" id="1405469at2759"/>
<keyword evidence="5" id="KW-0547">Nucleotide-binding</keyword>
<dbReference type="GO" id="GO:0005634">
    <property type="term" value="C:nucleus"/>
    <property type="evidence" value="ECO:0007669"/>
    <property type="project" value="TreeGrafter"/>
</dbReference>
<comment type="caution">
    <text evidence="12">The sequence shown here is derived from an EMBL/GenBank/DDBJ whole genome shotgun (WGS) entry which is preliminary data.</text>
</comment>
<dbReference type="PROSITE" id="PS00108">
    <property type="entry name" value="PROTEIN_KINASE_ST"/>
    <property type="match status" value="1"/>
</dbReference>
<organism evidence="12 13">
    <name type="scientific">Polypedilum vanderplanki</name>
    <name type="common">Sleeping chironomid midge</name>
    <dbReference type="NCBI Taxonomy" id="319348"/>
    <lineage>
        <taxon>Eukaryota</taxon>
        <taxon>Metazoa</taxon>
        <taxon>Ecdysozoa</taxon>
        <taxon>Arthropoda</taxon>
        <taxon>Hexapoda</taxon>
        <taxon>Insecta</taxon>
        <taxon>Pterygota</taxon>
        <taxon>Neoptera</taxon>
        <taxon>Endopterygota</taxon>
        <taxon>Diptera</taxon>
        <taxon>Nematocera</taxon>
        <taxon>Chironomoidea</taxon>
        <taxon>Chironomidae</taxon>
        <taxon>Chironominae</taxon>
        <taxon>Polypedilum</taxon>
        <taxon>Polypedilum</taxon>
    </lineage>
</organism>
<keyword evidence="2" id="KW-0723">Serine/threonine-protein kinase</keyword>
<dbReference type="SUPFAM" id="SSF56112">
    <property type="entry name" value="Protein kinase-like (PK-like)"/>
    <property type="match status" value="1"/>
</dbReference>
<evidence type="ECO:0000256" key="8">
    <source>
        <dbReference type="ARBA" id="ARBA00037982"/>
    </source>
</evidence>
<dbReference type="Proteomes" id="UP001107558">
    <property type="component" value="Chromosome 3"/>
</dbReference>
<feature type="domain" description="Protein kinase" evidence="11">
    <location>
        <begin position="159"/>
        <end position="532"/>
    </location>
</feature>
<dbReference type="PANTHER" id="PTHR11042">
    <property type="entry name" value="EUKARYOTIC TRANSLATION INITIATION FACTOR 2-ALPHA KINASE EIF2-ALPHA KINASE -RELATED"/>
    <property type="match status" value="1"/>
</dbReference>
<evidence type="ECO:0000313" key="13">
    <source>
        <dbReference type="Proteomes" id="UP001107558"/>
    </source>
</evidence>
<comment type="similarity">
    <text evidence="8">Belongs to the protein kinase superfamily. Ser/Thr protein kinase family. GCN2 subfamily.</text>
</comment>
<evidence type="ECO:0000256" key="3">
    <source>
        <dbReference type="ARBA" id="ARBA00022553"/>
    </source>
</evidence>
<feature type="coiled-coil region" evidence="10">
    <location>
        <begin position="532"/>
        <end position="566"/>
    </location>
</feature>
<evidence type="ECO:0000256" key="1">
    <source>
        <dbReference type="ARBA" id="ARBA00012513"/>
    </source>
</evidence>
<evidence type="ECO:0000256" key="9">
    <source>
        <dbReference type="ARBA" id="ARBA00042914"/>
    </source>
</evidence>
<reference evidence="12" key="1">
    <citation type="submission" date="2021-03" db="EMBL/GenBank/DDBJ databases">
        <title>Chromosome level genome of the anhydrobiotic midge Polypedilum vanderplanki.</title>
        <authorList>
            <person name="Yoshida Y."/>
            <person name="Kikawada T."/>
            <person name="Gusev O."/>
        </authorList>
    </citation>
    <scope>NUCLEOTIDE SEQUENCE</scope>
    <source>
        <strain evidence="12">NIAS01</strain>
        <tissue evidence="12">Whole body or cell culture</tissue>
    </source>
</reference>
<evidence type="ECO:0000256" key="2">
    <source>
        <dbReference type="ARBA" id="ARBA00022527"/>
    </source>
</evidence>
<sequence length="571" mass="65865">MTSSDSESEVENSLAWSKLETNKEFDVKSNQKMIVKRNSSTDEIDTGRNNRLFNLTPSISCSLLVQSLLKQLCSFIETDQVKSSDMYAKICKKLHEFRMIDESYERSEFENIRASYEAAITALVNVTKETSQNNEMNLVEWPLKNDKRALEWSRYHRDFIELEKISSGGFGDVYKAMHNLDNNIYAIKKILIKSTSVKNILSHLREVKTFASLNHINVVPYKSCWLEPLISYEQEKTIYDDESWTTKSESTTNIRITKSNDNSLRLQTNDSFSINFEYSENHQSEQVKSADSSIMTNGESHSQVERLRKLNLSKSNGSTYSLAIVPHVKLAWSVLYIQMKLCQKTLRNFLDERNEHECFKKYYENVNLRSDNLTYTALSIFKQICNGLEYIHSKSIVHHDLKPANVFVSFEKSNNKVTFSIGDFGLACPLDNNEMLSHNGIGTRLYAAKEQFEGRICSKKSDIYSLGVILIELLLPCKTVMECFKKVEKIKKGELLPEIEANLCKLIGRLLSQRAELRPDVSELKSLIRHFMDNTSDEVARLKNIIEDKDKQIDDLMQEIRNLKKQLSKET</sequence>
<dbReference type="SMART" id="SM00220">
    <property type="entry name" value="S_TKc"/>
    <property type="match status" value="1"/>
</dbReference>
<keyword evidence="13" id="KW-1185">Reference proteome</keyword>
<proteinExistence type="inferred from homology"/>
<evidence type="ECO:0000256" key="4">
    <source>
        <dbReference type="ARBA" id="ARBA00022679"/>
    </source>
</evidence>
<dbReference type="EMBL" id="JADBJN010000003">
    <property type="protein sequence ID" value="KAG5672335.1"/>
    <property type="molecule type" value="Genomic_DNA"/>
</dbReference>